<dbReference type="GO" id="GO:1990281">
    <property type="term" value="C:efflux pump complex"/>
    <property type="evidence" value="ECO:0007669"/>
    <property type="project" value="TreeGrafter"/>
</dbReference>
<organism evidence="7 8">
    <name type="scientific">Primorskyibacter flagellatus</name>
    <dbReference type="NCBI Taxonomy" id="1387277"/>
    <lineage>
        <taxon>Bacteria</taxon>
        <taxon>Pseudomonadati</taxon>
        <taxon>Pseudomonadota</taxon>
        <taxon>Alphaproteobacteria</taxon>
        <taxon>Rhodobacterales</taxon>
        <taxon>Roseobacteraceae</taxon>
        <taxon>Primorskyibacter</taxon>
    </lineage>
</organism>
<evidence type="ECO:0000256" key="2">
    <source>
        <dbReference type="SAM" id="Coils"/>
    </source>
</evidence>
<keyword evidence="3" id="KW-1133">Transmembrane helix</keyword>
<dbReference type="Gene3D" id="2.40.30.170">
    <property type="match status" value="1"/>
</dbReference>
<feature type="coiled-coil region" evidence="2">
    <location>
        <begin position="118"/>
        <end position="150"/>
    </location>
</feature>
<dbReference type="GO" id="GO:0015562">
    <property type="term" value="F:efflux transmembrane transporter activity"/>
    <property type="evidence" value="ECO:0007669"/>
    <property type="project" value="TreeGrafter"/>
</dbReference>
<dbReference type="Gene3D" id="1.10.287.470">
    <property type="entry name" value="Helix hairpin bin"/>
    <property type="match status" value="1"/>
</dbReference>
<evidence type="ECO:0000256" key="1">
    <source>
        <dbReference type="ARBA" id="ARBA00009477"/>
    </source>
</evidence>
<proteinExistence type="inferred from homology"/>
<keyword evidence="8" id="KW-1185">Reference proteome</keyword>
<keyword evidence="3" id="KW-0812">Transmembrane</keyword>
<dbReference type="FunFam" id="2.40.30.170:FF:000010">
    <property type="entry name" value="Efflux RND transporter periplasmic adaptor subunit"/>
    <property type="match status" value="1"/>
</dbReference>
<dbReference type="NCBIfam" id="TIGR01730">
    <property type="entry name" value="RND_mfp"/>
    <property type="match status" value="1"/>
</dbReference>
<dbReference type="Gene3D" id="2.40.420.20">
    <property type="match status" value="1"/>
</dbReference>
<dbReference type="Pfam" id="PF25989">
    <property type="entry name" value="YknX_C"/>
    <property type="match status" value="1"/>
</dbReference>
<evidence type="ECO:0000256" key="3">
    <source>
        <dbReference type="SAM" id="Phobius"/>
    </source>
</evidence>
<dbReference type="InterPro" id="IPR058625">
    <property type="entry name" value="MdtA-like_BSH"/>
</dbReference>
<feature type="domain" description="CusB-like beta-barrel" evidence="5">
    <location>
        <begin position="223"/>
        <end position="295"/>
    </location>
</feature>
<dbReference type="Proteomes" id="UP000192330">
    <property type="component" value="Unassembled WGS sequence"/>
</dbReference>
<dbReference type="Pfam" id="PF25917">
    <property type="entry name" value="BSH_RND"/>
    <property type="match status" value="1"/>
</dbReference>
<dbReference type="EMBL" id="FWYD01000013">
    <property type="protein sequence ID" value="SMC95668.1"/>
    <property type="molecule type" value="Genomic_DNA"/>
</dbReference>
<evidence type="ECO:0000259" key="6">
    <source>
        <dbReference type="Pfam" id="PF25989"/>
    </source>
</evidence>
<keyword evidence="3" id="KW-0472">Membrane</keyword>
<dbReference type="STRING" id="1387277.SAMN06295998_11338"/>
<keyword evidence="2" id="KW-0175">Coiled coil</keyword>
<dbReference type="PANTHER" id="PTHR30469">
    <property type="entry name" value="MULTIDRUG RESISTANCE PROTEIN MDTA"/>
    <property type="match status" value="1"/>
</dbReference>
<dbReference type="InterPro" id="IPR006143">
    <property type="entry name" value="RND_pump_MFP"/>
</dbReference>
<evidence type="ECO:0000259" key="4">
    <source>
        <dbReference type="Pfam" id="PF25917"/>
    </source>
</evidence>
<evidence type="ECO:0000313" key="8">
    <source>
        <dbReference type="Proteomes" id="UP000192330"/>
    </source>
</evidence>
<dbReference type="OrthoDB" id="9806939at2"/>
<dbReference type="PANTHER" id="PTHR30469:SF13">
    <property type="entry name" value="HAE1 FAMILY EFFLUX PUMP MFP COMPONENT"/>
    <property type="match status" value="1"/>
</dbReference>
<evidence type="ECO:0000313" key="7">
    <source>
        <dbReference type="EMBL" id="SMC95668.1"/>
    </source>
</evidence>
<dbReference type="AlphaFoldDB" id="A0A1W2DFF7"/>
<dbReference type="SUPFAM" id="SSF111369">
    <property type="entry name" value="HlyD-like secretion proteins"/>
    <property type="match status" value="1"/>
</dbReference>
<feature type="domain" description="Multidrug resistance protein MdtA-like barrel-sandwich hybrid" evidence="4">
    <location>
        <begin position="89"/>
        <end position="216"/>
    </location>
</feature>
<accession>A0A1W2DFF7</accession>
<gene>
    <name evidence="7" type="ORF">SAMN06295998_11338</name>
</gene>
<reference evidence="7 8" key="1">
    <citation type="submission" date="2017-04" db="EMBL/GenBank/DDBJ databases">
        <authorList>
            <person name="Afonso C.L."/>
            <person name="Miller P.J."/>
            <person name="Scott M.A."/>
            <person name="Spackman E."/>
            <person name="Goraichik I."/>
            <person name="Dimitrov K.M."/>
            <person name="Suarez D.L."/>
            <person name="Swayne D.E."/>
        </authorList>
    </citation>
    <scope>NUCLEOTIDE SEQUENCE [LARGE SCALE GENOMIC DNA]</scope>
    <source>
        <strain evidence="7 8">CGMCC 1.12644</strain>
    </source>
</reference>
<protein>
    <submittedName>
        <fullName evidence="7">RND family efflux transporter, MFP subunit</fullName>
    </submittedName>
</protein>
<sequence length="389" mass="41712">MHILRQLILVLIVAAGGLYLWVAYVPQSRPLLDKLGLLDLLGVEMPETEAAPSGAGWSGGGAAKVVTEEAEERAIADRITAIGDGRALRSVTVRSNAVGVITDLTLASGQRVEAGTVIARLEDEAEQIAVEQAQLRLDEARKEEERVKQLQTRGAVTEVRLSETENAVRSAELGLREAEFNLSQREVVAPISGWVGIIDISQGDRVNSQDILATITDRSEILIDFRVPERVIGKIAEGQGVDVTPLGLRNTTLKGEIATIDTVVDRASRTLLVRGKVRNADDRLRAGMAFSVSLSFPGETLLSIAPLSVQWSSDGPFVWVVRDGKAQKVEVTIEQRNSDSVLVKSDDLAAGDAVVTEGVQTLRDGAEVLPVGPQETANAVANPVRKDAL</sequence>
<feature type="transmembrane region" description="Helical" evidence="3">
    <location>
        <begin position="7"/>
        <end position="24"/>
    </location>
</feature>
<feature type="domain" description="YknX-like C-terminal permuted SH3-like" evidence="6">
    <location>
        <begin position="312"/>
        <end position="368"/>
    </location>
</feature>
<evidence type="ECO:0000259" key="5">
    <source>
        <dbReference type="Pfam" id="PF25954"/>
    </source>
</evidence>
<dbReference type="Gene3D" id="2.40.50.100">
    <property type="match status" value="1"/>
</dbReference>
<dbReference type="RefSeq" id="WP_084353700.1">
    <property type="nucleotide sequence ID" value="NZ_FWYD01000013.1"/>
</dbReference>
<name>A0A1W2DFF7_9RHOB</name>
<dbReference type="Pfam" id="PF25954">
    <property type="entry name" value="Beta-barrel_RND_2"/>
    <property type="match status" value="1"/>
</dbReference>
<dbReference type="InterPro" id="IPR058637">
    <property type="entry name" value="YknX-like_C"/>
</dbReference>
<comment type="similarity">
    <text evidence="1">Belongs to the membrane fusion protein (MFP) (TC 8.A.1) family.</text>
</comment>
<dbReference type="InterPro" id="IPR058792">
    <property type="entry name" value="Beta-barrel_RND_2"/>
</dbReference>